<dbReference type="GO" id="GO:0005886">
    <property type="term" value="C:plasma membrane"/>
    <property type="evidence" value="ECO:0007669"/>
    <property type="project" value="TreeGrafter"/>
</dbReference>
<accession>A0A2H1K255</accession>
<dbReference type="Proteomes" id="UP000234342">
    <property type="component" value="Unassembled WGS sequence"/>
</dbReference>
<feature type="transmembrane region" description="Helical" evidence="2">
    <location>
        <begin position="106"/>
        <end position="123"/>
    </location>
</feature>
<name>A0A2H1K255_9MICO</name>
<feature type="transmembrane region" description="Helical" evidence="2">
    <location>
        <begin position="310"/>
        <end position="333"/>
    </location>
</feature>
<protein>
    <submittedName>
        <fullName evidence="3">Predicted arabinose efflux permease, MFS family</fullName>
    </submittedName>
</protein>
<dbReference type="InterPro" id="IPR036259">
    <property type="entry name" value="MFS_trans_sf"/>
</dbReference>
<dbReference type="EMBL" id="FXZE01000012">
    <property type="protein sequence ID" value="SMX93776.1"/>
    <property type="molecule type" value="Genomic_DNA"/>
</dbReference>
<feature type="transmembrane region" description="Helical" evidence="2">
    <location>
        <begin position="229"/>
        <end position="252"/>
    </location>
</feature>
<feature type="transmembrane region" description="Helical" evidence="2">
    <location>
        <begin position="78"/>
        <end position="100"/>
    </location>
</feature>
<feature type="transmembrane region" description="Helical" evidence="2">
    <location>
        <begin position="49"/>
        <end position="71"/>
    </location>
</feature>
<feature type="transmembrane region" description="Helical" evidence="2">
    <location>
        <begin position="258"/>
        <end position="280"/>
    </location>
</feature>
<feature type="transmembrane region" description="Helical" evidence="2">
    <location>
        <begin position="345"/>
        <end position="364"/>
    </location>
</feature>
<feature type="region of interest" description="Disordered" evidence="1">
    <location>
        <begin position="188"/>
        <end position="212"/>
    </location>
</feature>
<reference evidence="4" key="1">
    <citation type="submission" date="2017-03" db="EMBL/GenBank/DDBJ databases">
        <authorList>
            <person name="Monnet C."/>
        </authorList>
    </citation>
    <scope>NUCLEOTIDE SEQUENCE [LARGE SCALE GENOMIC DNA]</scope>
    <source>
        <strain evidence="4">P10</strain>
    </source>
</reference>
<feature type="compositionally biased region" description="Low complexity" evidence="1">
    <location>
        <begin position="192"/>
        <end position="202"/>
    </location>
</feature>
<feature type="transmembrane region" description="Helical" evidence="2">
    <location>
        <begin position="287"/>
        <end position="304"/>
    </location>
</feature>
<dbReference type="AlphaFoldDB" id="A0A2H1K255"/>
<dbReference type="InterPro" id="IPR010645">
    <property type="entry name" value="MFS_4"/>
</dbReference>
<feature type="transmembrane region" description="Helical" evidence="2">
    <location>
        <begin position="163"/>
        <end position="181"/>
    </location>
</feature>
<dbReference type="PANTHER" id="PTHR23537">
    <property type="match status" value="1"/>
</dbReference>
<evidence type="ECO:0000256" key="1">
    <source>
        <dbReference type="SAM" id="MobiDB-lite"/>
    </source>
</evidence>
<dbReference type="Gene3D" id="1.20.1250.20">
    <property type="entry name" value="MFS general substrate transporter like domains"/>
    <property type="match status" value="2"/>
</dbReference>
<keyword evidence="2" id="KW-0472">Membrane</keyword>
<feature type="transmembrane region" description="Helical" evidence="2">
    <location>
        <begin position="370"/>
        <end position="392"/>
    </location>
</feature>
<keyword evidence="2" id="KW-1133">Transmembrane helix</keyword>
<evidence type="ECO:0000313" key="3">
    <source>
        <dbReference type="EMBL" id="SMX93776.1"/>
    </source>
</evidence>
<gene>
    <name evidence="3" type="ORF">BANT10_02610</name>
</gene>
<feature type="transmembrane region" description="Helical" evidence="2">
    <location>
        <begin position="21"/>
        <end position="43"/>
    </location>
</feature>
<keyword evidence="4" id="KW-1185">Reference proteome</keyword>
<dbReference type="Pfam" id="PF06779">
    <property type="entry name" value="MFS_4"/>
    <property type="match status" value="1"/>
</dbReference>
<dbReference type="SUPFAM" id="SSF103473">
    <property type="entry name" value="MFS general substrate transporter"/>
    <property type="match status" value="1"/>
</dbReference>
<organism evidence="3 4">
    <name type="scientific">Brevibacterium antiquum</name>
    <dbReference type="NCBI Taxonomy" id="234835"/>
    <lineage>
        <taxon>Bacteria</taxon>
        <taxon>Bacillati</taxon>
        <taxon>Actinomycetota</taxon>
        <taxon>Actinomycetes</taxon>
        <taxon>Micrococcales</taxon>
        <taxon>Brevibacteriaceae</taxon>
        <taxon>Brevibacterium</taxon>
    </lineage>
</organism>
<keyword evidence="2" id="KW-0812">Transmembrane</keyword>
<feature type="transmembrane region" description="Helical" evidence="2">
    <location>
        <begin position="135"/>
        <end position="157"/>
    </location>
</feature>
<evidence type="ECO:0000313" key="4">
    <source>
        <dbReference type="Proteomes" id="UP000234342"/>
    </source>
</evidence>
<dbReference type="RefSeq" id="WP_101643933.1">
    <property type="nucleotide sequence ID" value="NZ_FXZE01000012.1"/>
</dbReference>
<dbReference type="PANTHER" id="PTHR23537:SF1">
    <property type="entry name" value="SUGAR TRANSPORTER"/>
    <property type="match status" value="1"/>
</dbReference>
<evidence type="ECO:0000256" key="2">
    <source>
        <dbReference type="SAM" id="Phobius"/>
    </source>
</evidence>
<sequence>MPESIARPALTPVRGALGLSVAMGMGRFFYTPALPLMVAALYWSSAPGAWIATLNYVGYFIGTLVIAQGWVEPNRFVYRLSLIVSTVGLAAVALTPNLIWQGGIRTIAGIASGLIFVCVTQRIPANSRKPRDGGISYGGVGFGILVSGAIVLAAGSVADWRQLWLICAAVSTIFSIIAWTWPTPARIPPHTTPVEAAEPTETTTDHSPADASTPFEANRRRAMAILSTGYFFQGGGYIIIGTYLVVLAGPVFGATAAASTWLIAGIATAASPLTWSAVAARIGTVKALTLCYCLQVFGALLAVFGSTPIVLIIAAALFGFTFIGVVMMTIGVGTQMGVTNASAKLTSWYSIGQIVGPAIVAAALSEHIAAAFIASAIALAIAMALTLVGVLAGNVDR</sequence>
<proteinExistence type="predicted"/>